<dbReference type="InterPro" id="IPR003309">
    <property type="entry name" value="SCAN_dom"/>
</dbReference>
<dbReference type="PANTHER" id="PTHR46888">
    <property type="entry name" value="ZINC KNUCKLE DOMAINCONTAINING PROTEIN-RELATED"/>
    <property type="match status" value="1"/>
</dbReference>
<organism evidence="2">
    <name type="scientific">Amphimedon queenslandica</name>
    <name type="common">Sponge</name>
    <dbReference type="NCBI Taxonomy" id="400682"/>
    <lineage>
        <taxon>Eukaryota</taxon>
        <taxon>Metazoa</taxon>
        <taxon>Porifera</taxon>
        <taxon>Demospongiae</taxon>
        <taxon>Heteroscleromorpha</taxon>
        <taxon>Haplosclerida</taxon>
        <taxon>Niphatidae</taxon>
        <taxon>Amphimedon</taxon>
    </lineage>
</organism>
<evidence type="ECO:0000259" key="1">
    <source>
        <dbReference type="Pfam" id="PF02023"/>
    </source>
</evidence>
<dbReference type="Pfam" id="PF02023">
    <property type="entry name" value="SCAN"/>
    <property type="match status" value="1"/>
</dbReference>
<dbReference type="Gene3D" id="1.10.4020.10">
    <property type="entry name" value="DNA breaking-rejoining enzymes"/>
    <property type="match status" value="1"/>
</dbReference>
<feature type="domain" description="SCAN box" evidence="1">
    <location>
        <begin position="41"/>
        <end position="104"/>
    </location>
</feature>
<dbReference type="OrthoDB" id="10066033at2759"/>
<accession>A0A1X7UTE6</accession>
<proteinExistence type="predicted"/>
<evidence type="ECO:0000313" key="2">
    <source>
        <dbReference type="EnsemblMetazoa" id="Aqu2.1.30789_001"/>
    </source>
</evidence>
<dbReference type="AlphaFoldDB" id="A0A1X7UTE6"/>
<reference evidence="2" key="1">
    <citation type="submission" date="2017-05" db="UniProtKB">
        <authorList>
            <consortium name="EnsemblMetazoa"/>
        </authorList>
    </citation>
    <scope>IDENTIFICATION</scope>
</reference>
<sequence length="130" mass="15296">MTAYEVLRDRWVLKQAPQLSGKAQSAYAAMDWEESSDYEKSYRMHFRSSRQKDGETNWGLATGLQDLVEKWTWKSKSMAEVKDLMVMEQLVRTLPGHISVFVIEGDKLLWRQLYWQTTIGWPEGDDMKMK</sequence>
<dbReference type="EnsemblMetazoa" id="Aqu2.1.30789_001">
    <property type="protein sequence ID" value="Aqu2.1.30789_001"/>
    <property type="gene ID" value="Aqu2.1.30789"/>
</dbReference>
<dbReference type="SUPFAM" id="SSF47353">
    <property type="entry name" value="Retrovirus capsid dimerization domain-like"/>
    <property type="match status" value="1"/>
</dbReference>
<protein>
    <recommendedName>
        <fullName evidence="1">SCAN box domain-containing protein</fullName>
    </recommendedName>
</protein>
<dbReference type="InterPro" id="IPR038269">
    <property type="entry name" value="SCAN_sf"/>
</dbReference>
<dbReference type="PANTHER" id="PTHR46888:SF1">
    <property type="entry name" value="RIBONUCLEASE H"/>
    <property type="match status" value="1"/>
</dbReference>
<dbReference type="InParanoid" id="A0A1X7UTE6"/>
<name>A0A1X7UTE6_AMPQE</name>